<proteinExistence type="predicted"/>
<dbReference type="InterPro" id="IPR008490">
    <property type="entry name" value="Transposase_InsH_N"/>
</dbReference>
<evidence type="ECO:0000259" key="2">
    <source>
        <dbReference type="Pfam" id="PF01609"/>
    </source>
</evidence>
<dbReference type="InterPro" id="IPR002559">
    <property type="entry name" value="Transposase_11"/>
</dbReference>
<protein>
    <recommendedName>
        <fullName evidence="6">Transposase</fullName>
    </recommendedName>
</protein>
<reference evidence="4 5" key="1">
    <citation type="submission" date="2017-04" db="EMBL/GenBank/DDBJ databases">
        <title>Weissella cibaria strain m2 complete genome.</title>
        <authorList>
            <person name="Pan Q."/>
            <person name="Tan M."/>
            <person name="Yao F."/>
            <person name="Su S."/>
        </authorList>
    </citation>
    <scope>NUCLEOTIDE SEQUENCE [LARGE SCALE GENOMIC DNA]</scope>
    <source>
        <strain evidence="4 5">M2</strain>
    </source>
</reference>
<dbReference type="GO" id="GO:0006313">
    <property type="term" value="P:DNA transposition"/>
    <property type="evidence" value="ECO:0007669"/>
    <property type="project" value="InterPro"/>
</dbReference>
<evidence type="ECO:0000256" key="1">
    <source>
        <dbReference type="SAM" id="MobiDB-lite"/>
    </source>
</evidence>
<feature type="domain" description="Transposase InsH N-terminal" evidence="3">
    <location>
        <begin position="9"/>
        <end position="90"/>
    </location>
</feature>
<evidence type="ECO:0008006" key="6">
    <source>
        <dbReference type="Google" id="ProtNLM"/>
    </source>
</evidence>
<accession>A0A2S1KQK3</accession>
<feature type="region of interest" description="Disordered" evidence="1">
    <location>
        <begin position="200"/>
        <end position="228"/>
    </location>
</feature>
<dbReference type="GO" id="GO:0004803">
    <property type="term" value="F:transposase activity"/>
    <property type="evidence" value="ECO:0007669"/>
    <property type="project" value="InterPro"/>
</dbReference>
<dbReference type="InterPro" id="IPR047629">
    <property type="entry name" value="IS1182_transpos"/>
</dbReference>
<dbReference type="PANTHER" id="PTHR33408">
    <property type="entry name" value="TRANSPOSASE"/>
    <property type="match status" value="1"/>
</dbReference>
<dbReference type="GO" id="GO:0003677">
    <property type="term" value="F:DNA binding"/>
    <property type="evidence" value="ECO:0007669"/>
    <property type="project" value="InterPro"/>
</dbReference>
<evidence type="ECO:0000313" key="4">
    <source>
        <dbReference type="EMBL" id="AWF95299.1"/>
    </source>
</evidence>
<dbReference type="Proteomes" id="UP000244870">
    <property type="component" value="Chromosome"/>
</dbReference>
<evidence type="ECO:0000313" key="5">
    <source>
        <dbReference type="Proteomes" id="UP000244870"/>
    </source>
</evidence>
<name>A0A2S1KQK3_9LACO</name>
<dbReference type="EMBL" id="CP020928">
    <property type="protein sequence ID" value="AWF95299.1"/>
    <property type="molecule type" value="Genomic_DNA"/>
</dbReference>
<gene>
    <name evidence="4" type="ORF">B6254_0892</name>
</gene>
<sequence length="486" mass="56436">MLDIPTAYEPEENHPAYQINQLVESLDFTDEYTTGRYPYHPRLLLKLVLFAYARGIQSGRMIERFADENKVAMWLTQGQVPSYRTINRFRVDGRMEHIILEMFTKLREQLVAAGVIDDVVFIDGTKILANANKYSFVWLCSIRFGELNKAKAVALLEEIKASQADFFHEETELSFDDMDDVIARLERHIDELDQAVEETKKLSPNPAKQERRTVKSQTRKLKEIRDKNEQYENQMDTFGNRNSYSKTDTDATFMRVKEDPMMNGQLKPAYNVQAAVSNQMVIGYDVFQNPTDTRTLIPLVKKMNDAGTLGSVVVADMGYGSEANYWFFEDEMPEVTALIPYNTMLREASRKWRSDDSRVMNWSYDEKADEYTDNDGVVFKWHNYSHRTDKNGMTRDFKVYRAEAKDENNQDIPAAYTKGGNVRQISINPSWEYQKAHMRESLSDETNASIYARRKIENEPVFGRMKAHFGVVRFMVRGLRNVKIET</sequence>
<organism evidence="4 5">
    <name type="scientific">Weissella cibaria</name>
    <dbReference type="NCBI Taxonomy" id="137591"/>
    <lineage>
        <taxon>Bacteria</taxon>
        <taxon>Bacillati</taxon>
        <taxon>Bacillota</taxon>
        <taxon>Bacilli</taxon>
        <taxon>Lactobacillales</taxon>
        <taxon>Lactobacillaceae</taxon>
        <taxon>Weissella</taxon>
    </lineage>
</organism>
<dbReference type="PANTHER" id="PTHR33408:SF2">
    <property type="entry name" value="TRANSPOSASE DDE DOMAIN-CONTAINING PROTEIN"/>
    <property type="match status" value="1"/>
</dbReference>
<dbReference type="Pfam" id="PF01609">
    <property type="entry name" value="DDE_Tnp_1"/>
    <property type="match status" value="1"/>
</dbReference>
<dbReference type="Pfam" id="PF05598">
    <property type="entry name" value="DUF772"/>
    <property type="match status" value="1"/>
</dbReference>
<dbReference type="NCBIfam" id="NF033551">
    <property type="entry name" value="transpos_IS1182"/>
    <property type="match status" value="1"/>
</dbReference>
<feature type="domain" description="Transposase IS4-like" evidence="2">
    <location>
        <begin position="244"/>
        <end position="484"/>
    </location>
</feature>
<dbReference type="AlphaFoldDB" id="A0A2S1KQK3"/>
<evidence type="ECO:0000259" key="3">
    <source>
        <dbReference type="Pfam" id="PF05598"/>
    </source>
</evidence>